<evidence type="ECO:0000256" key="1">
    <source>
        <dbReference type="SAM" id="MobiDB-lite"/>
    </source>
</evidence>
<sequence>MVMQSLCDVVESRSSAVARCVLAAMSVSTQHGHADTLTTDSLTDSQVQLAGVRGGGPSSLPPLHAAQREKGRSVNECSPESHHLLPPPLKSPLTRPRQRYPTTPALNFSNSD</sequence>
<accession>A0A9N7TZF5</accession>
<dbReference type="EMBL" id="CADEAL010000513">
    <property type="protein sequence ID" value="CAB1421241.1"/>
    <property type="molecule type" value="Genomic_DNA"/>
</dbReference>
<feature type="compositionally biased region" description="Polar residues" evidence="1">
    <location>
        <begin position="100"/>
        <end position="112"/>
    </location>
</feature>
<organism evidence="2 3">
    <name type="scientific">Pleuronectes platessa</name>
    <name type="common">European plaice</name>
    <dbReference type="NCBI Taxonomy" id="8262"/>
    <lineage>
        <taxon>Eukaryota</taxon>
        <taxon>Metazoa</taxon>
        <taxon>Chordata</taxon>
        <taxon>Craniata</taxon>
        <taxon>Vertebrata</taxon>
        <taxon>Euteleostomi</taxon>
        <taxon>Actinopterygii</taxon>
        <taxon>Neopterygii</taxon>
        <taxon>Teleostei</taxon>
        <taxon>Neoteleostei</taxon>
        <taxon>Acanthomorphata</taxon>
        <taxon>Carangaria</taxon>
        <taxon>Pleuronectiformes</taxon>
        <taxon>Pleuronectoidei</taxon>
        <taxon>Pleuronectidae</taxon>
        <taxon>Pleuronectes</taxon>
    </lineage>
</organism>
<dbReference type="Proteomes" id="UP001153269">
    <property type="component" value="Unassembled WGS sequence"/>
</dbReference>
<reference evidence="2" key="1">
    <citation type="submission" date="2020-03" db="EMBL/GenBank/DDBJ databases">
        <authorList>
            <person name="Weist P."/>
        </authorList>
    </citation>
    <scope>NUCLEOTIDE SEQUENCE</scope>
</reference>
<protein>
    <submittedName>
        <fullName evidence="2">Uncharacterized protein</fullName>
    </submittedName>
</protein>
<keyword evidence="3" id="KW-1185">Reference proteome</keyword>
<comment type="caution">
    <text evidence="2">The sequence shown here is derived from an EMBL/GenBank/DDBJ whole genome shotgun (WGS) entry which is preliminary data.</text>
</comment>
<name>A0A9N7TZF5_PLEPL</name>
<evidence type="ECO:0000313" key="3">
    <source>
        <dbReference type="Proteomes" id="UP001153269"/>
    </source>
</evidence>
<gene>
    <name evidence="2" type="ORF">PLEPLA_LOCUS9123</name>
</gene>
<dbReference type="AlphaFoldDB" id="A0A9N7TZF5"/>
<evidence type="ECO:0000313" key="2">
    <source>
        <dbReference type="EMBL" id="CAB1421241.1"/>
    </source>
</evidence>
<feature type="region of interest" description="Disordered" evidence="1">
    <location>
        <begin position="49"/>
        <end position="112"/>
    </location>
</feature>
<proteinExistence type="predicted"/>
<feature type="compositionally biased region" description="Basic and acidic residues" evidence="1">
    <location>
        <begin position="66"/>
        <end position="83"/>
    </location>
</feature>